<evidence type="ECO:0000259" key="2">
    <source>
        <dbReference type="Pfam" id="PF00501"/>
    </source>
</evidence>
<dbReference type="Gene3D" id="3.40.50.12780">
    <property type="entry name" value="N-terminal domain of ligase-like"/>
    <property type="match status" value="1"/>
</dbReference>
<dbReference type="NCBIfam" id="NF006754">
    <property type="entry name" value="PRK09274.1"/>
    <property type="match status" value="1"/>
</dbReference>
<organism evidence="3 4">
    <name type="scientific">Roseiconus nitratireducens</name>
    <dbReference type="NCBI Taxonomy" id="2605748"/>
    <lineage>
        <taxon>Bacteria</taxon>
        <taxon>Pseudomonadati</taxon>
        <taxon>Planctomycetota</taxon>
        <taxon>Planctomycetia</taxon>
        <taxon>Pirellulales</taxon>
        <taxon>Pirellulaceae</taxon>
        <taxon>Roseiconus</taxon>
    </lineage>
</organism>
<evidence type="ECO:0000313" key="4">
    <source>
        <dbReference type="Proteomes" id="UP000324479"/>
    </source>
</evidence>
<dbReference type="AlphaFoldDB" id="A0A5M6CX85"/>
<dbReference type="InterPro" id="IPR042099">
    <property type="entry name" value="ANL_N_sf"/>
</dbReference>
<comment type="caution">
    <text evidence="3">The sequence shown here is derived from an EMBL/GenBank/DDBJ whole genome shotgun (WGS) entry which is preliminary data.</text>
</comment>
<dbReference type="RefSeq" id="WP_150078908.1">
    <property type="nucleotide sequence ID" value="NZ_VWOX01000016.1"/>
</dbReference>
<keyword evidence="1" id="KW-1133">Transmembrane helix</keyword>
<dbReference type="InterPro" id="IPR000873">
    <property type="entry name" value="AMP-dep_synth/lig_dom"/>
</dbReference>
<evidence type="ECO:0000256" key="1">
    <source>
        <dbReference type="SAM" id="Phobius"/>
    </source>
</evidence>
<dbReference type="InterPro" id="IPR020845">
    <property type="entry name" value="AMP-binding_CS"/>
</dbReference>
<keyword evidence="4" id="KW-1185">Reference proteome</keyword>
<feature type="transmembrane region" description="Helical" evidence="1">
    <location>
        <begin position="78"/>
        <end position="99"/>
    </location>
</feature>
<sequence>MTSHVRDGNVASRLRVVSSLAPGAIAIAQPSGPPTADGNRSYALTTFQSLDDRSEAIACGLVRWGIQPGMRIAMLVPFGAPFIELVFALLKAGVVVVLIDPGMGRKHLLRCLAEAKPDGFVGIPKAQAVRSLLRNRFPDARWNVTVGRRYFWGGKTLDQILQIGEDVPQAKREALLPQINRPDPAAVIFTTGSTGPPKGVLYTHATFHAQIDRIRERYDIHRGSRDLACFPLFGLFDAVMGVTTIIPDMDPTRPADVHPERLIEAARQWEIDQAFGSPALWNTVVRWCEAQNIDRPFPTLRRVLSAGAPVPAATLAKLRQLVAEDAEIFTPYGATEALPIASIESREVISQTGPAAAKGKGVCVGTRFDGVQWKVIQIDDGPIESIDRIQEMPRGKIGELIVTGPMVTRRYVVRTDQNPMHKVSDGDIVWHRMGDVGYLDAEDRFWFCGRKAHRVTRGKRSWYTVPCEAIFNAHPRVYRSALVGRGIPGDQTPVILIEPVKEHRPQNKAQSDQLAAELLELASRNPLTRTIEDIIIRDTPLPVDIRHNSKIFREQLAAEL</sequence>
<dbReference type="EMBL" id="VWOX01000016">
    <property type="protein sequence ID" value="KAA5539847.1"/>
    <property type="molecule type" value="Genomic_DNA"/>
</dbReference>
<keyword evidence="1" id="KW-0812">Transmembrane</keyword>
<dbReference type="PANTHER" id="PTHR43767:SF1">
    <property type="entry name" value="NONRIBOSOMAL PEPTIDE SYNTHASE PES1 (EUROFUNG)-RELATED"/>
    <property type="match status" value="1"/>
</dbReference>
<dbReference type="Pfam" id="PF00501">
    <property type="entry name" value="AMP-binding"/>
    <property type="match status" value="1"/>
</dbReference>
<dbReference type="SUPFAM" id="SSF56801">
    <property type="entry name" value="Acetyl-CoA synthetase-like"/>
    <property type="match status" value="1"/>
</dbReference>
<dbReference type="PROSITE" id="PS00455">
    <property type="entry name" value="AMP_BINDING"/>
    <property type="match status" value="1"/>
</dbReference>
<reference evidence="3 4" key="1">
    <citation type="submission" date="2019-08" db="EMBL/GenBank/DDBJ databases">
        <authorList>
            <person name="Dhanesh K."/>
            <person name="Kumar G."/>
            <person name="Sasikala C."/>
            <person name="Venkata Ramana C."/>
        </authorList>
    </citation>
    <scope>NUCLEOTIDE SEQUENCE [LARGE SCALE GENOMIC DNA]</scope>
    <source>
        <strain evidence="3 4">JC645</strain>
    </source>
</reference>
<evidence type="ECO:0000313" key="3">
    <source>
        <dbReference type="EMBL" id="KAA5539847.1"/>
    </source>
</evidence>
<accession>A0A5M6CX85</accession>
<dbReference type="InterPro" id="IPR050237">
    <property type="entry name" value="ATP-dep_AMP-bd_enzyme"/>
</dbReference>
<dbReference type="CDD" id="cd05910">
    <property type="entry name" value="FACL_like_1"/>
    <property type="match status" value="1"/>
</dbReference>
<dbReference type="PANTHER" id="PTHR43767">
    <property type="entry name" value="LONG-CHAIN-FATTY-ACID--COA LIGASE"/>
    <property type="match status" value="1"/>
</dbReference>
<name>A0A5M6CX85_9BACT</name>
<protein>
    <submittedName>
        <fullName evidence="3">AMP-binding protein</fullName>
    </submittedName>
</protein>
<dbReference type="Proteomes" id="UP000324479">
    <property type="component" value="Unassembled WGS sequence"/>
</dbReference>
<gene>
    <name evidence="3" type="ORF">FYK55_22610</name>
</gene>
<proteinExistence type="predicted"/>
<feature type="domain" description="AMP-dependent synthetase/ligase" evidence="2">
    <location>
        <begin position="42"/>
        <end position="411"/>
    </location>
</feature>
<keyword evidence="1" id="KW-0472">Membrane</keyword>